<evidence type="ECO:0000313" key="10">
    <source>
        <dbReference type="Proteomes" id="UP000435059"/>
    </source>
</evidence>
<dbReference type="PANTHER" id="PTHR43108:SF6">
    <property type="entry name" value="N-SULPHOGLUCOSAMINE SULPHOHYDROLASE"/>
    <property type="match status" value="1"/>
</dbReference>
<evidence type="ECO:0000256" key="4">
    <source>
        <dbReference type="SAM" id="SignalP"/>
    </source>
</evidence>
<feature type="chain" id="PRO_5044602507" evidence="4">
    <location>
        <begin position="24"/>
        <end position="527"/>
    </location>
</feature>
<evidence type="ECO:0000256" key="2">
    <source>
        <dbReference type="ARBA" id="ARBA00022801"/>
    </source>
</evidence>
<evidence type="ECO:0000313" key="8">
    <source>
        <dbReference type="EMBL" id="MCA4523027.1"/>
    </source>
</evidence>
<keyword evidence="10" id="KW-1185">Reference proteome</keyword>
<dbReference type="Proteomes" id="UP000471447">
    <property type="component" value="Unassembled WGS sequence"/>
</dbReference>
<reference evidence="8" key="2">
    <citation type="submission" date="2023-08" db="EMBL/GenBank/DDBJ databases">
        <title>Mucin Metabolism Genes Underlie the Key Renovations of Bacteroides xylanisolvens Genomes in Captive Great Apes.</title>
        <authorList>
            <person name="Nishida A.H."/>
        </authorList>
    </citation>
    <scope>NUCLEOTIDE SEQUENCE</scope>
    <source>
        <strain evidence="9">P13.H9</strain>
        <strain evidence="8">P19.10B</strain>
    </source>
</reference>
<sequence>MKNKQLLSLLGCSLAALPSMVVAQQKVDKRPNILFILSDDHARTAVSAYGGINAKLAPTPNIDAIGHNGAIMENMLCTNSISGPSRACLLTGKYSTTHGFYQNEGGIVFDNTQQQYQKILRENGYTTALFGKWHLFSDPAGFDYYKIHANPSQQGTYWDPVYSTNGKKKKEKGYATRLTTNYALEWLESQRDKDKPFCMMLHYKAPHRPWEPDSCYLDLFKDVEFPYPATFDDDYRTREKTIGESMATIENHLSRGDLKQIPPTGLSQKEKNKWLWWGGSGKNQYWTPDANLKGEDLKKWKFQTYLKNYLRVVRSVDDQVGRVVEYLKKNGLYENTIIVYMGDQGFFLGEHGLYDKRWMYEESLQMPCLISYPGHIPEGQRLKNLTLNVDIAPTLLNYAGVKIPSDMQGVSMKGLLEGDKTVEKNWRKSAYYQYFEYPKWHNVQPHYGVRTDRYKLIHFYYNIDQWEFYDMQADPNELTNQYDNPAYAKIIRELKKEIVKLQKEYNDTMSLEERRKLTDKYMLKYEE</sequence>
<dbReference type="EMBL" id="JAIWYE010000025">
    <property type="protein sequence ID" value="MCA4704616.1"/>
    <property type="molecule type" value="Genomic_DNA"/>
</dbReference>
<evidence type="ECO:0000313" key="9">
    <source>
        <dbReference type="EMBL" id="MCA4704616.1"/>
    </source>
</evidence>
<dbReference type="InterPro" id="IPR017850">
    <property type="entry name" value="Alkaline_phosphatase_core_sf"/>
</dbReference>
<evidence type="ECO:0000313" key="11">
    <source>
        <dbReference type="Proteomes" id="UP000471447"/>
    </source>
</evidence>
<dbReference type="AlphaFoldDB" id="A0A414GP95"/>
<protein>
    <submittedName>
        <fullName evidence="7">Sulfatase</fullName>
    </submittedName>
</protein>
<proteinExistence type="inferred from homology"/>
<dbReference type="InterPro" id="IPR032506">
    <property type="entry name" value="SGSH_C"/>
</dbReference>
<evidence type="ECO:0000259" key="5">
    <source>
        <dbReference type="Pfam" id="PF16347"/>
    </source>
</evidence>
<dbReference type="Proteomes" id="UP001198461">
    <property type="component" value="Unassembled WGS sequence"/>
</dbReference>
<keyword evidence="3" id="KW-0175">Coiled coil</keyword>
<reference evidence="10 11" key="1">
    <citation type="journal article" date="2019" name="Nat. Med.">
        <title>A library of human gut bacterial isolates paired with longitudinal multiomics data enables mechanistic microbiome research.</title>
        <authorList>
            <person name="Poyet M."/>
            <person name="Groussin M."/>
            <person name="Gibbons S.M."/>
            <person name="Avila-Pacheco J."/>
            <person name="Jiang X."/>
            <person name="Kearney S.M."/>
            <person name="Perrotta A.R."/>
            <person name="Berdy B."/>
            <person name="Zhao S."/>
            <person name="Lieberman T.D."/>
            <person name="Swanson P.K."/>
            <person name="Smith M."/>
            <person name="Roesemann S."/>
            <person name="Alexander J.E."/>
            <person name="Rich S.A."/>
            <person name="Livny J."/>
            <person name="Vlamakis H."/>
            <person name="Clish C."/>
            <person name="Bullock K."/>
            <person name="Deik A."/>
            <person name="Scott J."/>
            <person name="Pierce K.A."/>
            <person name="Xavier R.J."/>
            <person name="Alm E.J."/>
        </authorList>
    </citation>
    <scope>NUCLEOTIDE SEQUENCE [LARGE SCALE GENOMIC DNA]</scope>
    <source>
        <strain evidence="7 11">BIOML-A7</strain>
        <strain evidence="6 10">BIOML-A74</strain>
    </source>
</reference>
<evidence type="ECO:0000256" key="1">
    <source>
        <dbReference type="ARBA" id="ARBA00008779"/>
    </source>
</evidence>
<name>A0A414GP95_9BACE</name>
<dbReference type="PROSITE" id="PS00523">
    <property type="entry name" value="SULFATASE_1"/>
    <property type="match status" value="1"/>
</dbReference>
<dbReference type="InterPro" id="IPR024607">
    <property type="entry name" value="Sulfatase_CS"/>
</dbReference>
<dbReference type="RefSeq" id="WP_118194738.1">
    <property type="nucleotide sequence ID" value="NZ_CP103094.1"/>
</dbReference>
<gene>
    <name evidence="6" type="ORF">GA574_10795</name>
    <name evidence="7" type="ORF">GAZ26_09850</name>
    <name evidence="9" type="ORF">LD004_13470</name>
    <name evidence="8" type="ORF">LDZ35_07370</name>
</gene>
<evidence type="ECO:0000313" key="6">
    <source>
        <dbReference type="EMBL" id="KAB6088215.1"/>
    </source>
</evidence>
<dbReference type="SUPFAM" id="SSF53649">
    <property type="entry name" value="Alkaline phosphatase-like"/>
    <property type="match status" value="1"/>
</dbReference>
<dbReference type="EMBL" id="WDES01000015">
    <property type="protein sequence ID" value="KAB6088215.1"/>
    <property type="molecule type" value="Genomic_DNA"/>
</dbReference>
<dbReference type="Proteomes" id="UP001197958">
    <property type="component" value="Unassembled WGS sequence"/>
</dbReference>
<evidence type="ECO:0000313" key="7">
    <source>
        <dbReference type="EMBL" id="KAB6424282.1"/>
    </source>
</evidence>
<dbReference type="CDD" id="cd16031">
    <property type="entry name" value="G6S_like"/>
    <property type="match status" value="1"/>
</dbReference>
<keyword evidence="4" id="KW-0732">Signal</keyword>
<comment type="caution">
    <text evidence="7">The sequence shown here is derived from an EMBL/GenBank/DDBJ whole genome shotgun (WGS) entry which is preliminary data.</text>
</comment>
<feature type="signal peptide" evidence="4">
    <location>
        <begin position="1"/>
        <end position="23"/>
    </location>
</feature>
<dbReference type="GO" id="GO:0016787">
    <property type="term" value="F:hydrolase activity"/>
    <property type="evidence" value="ECO:0007669"/>
    <property type="project" value="UniProtKB-KW"/>
</dbReference>
<feature type="domain" description="N-sulphoglucosamine sulphohydrolase C-terminal" evidence="5">
    <location>
        <begin position="349"/>
        <end position="503"/>
    </location>
</feature>
<dbReference type="EMBL" id="WDCG01000008">
    <property type="protein sequence ID" value="KAB6424282.1"/>
    <property type="molecule type" value="Genomic_DNA"/>
</dbReference>
<evidence type="ECO:0000256" key="3">
    <source>
        <dbReference type="SAM" id="Coils"/>
    </source>
</evidence>
<dbReference type="Gene3D" id="3.40.720.10">
    <property type="entry name" value="Alkaline Phosphatase, subunit A"/>
    <property type="match status" value="1"/>
</dbReference>
<organism evidence="7 11">
    <name type="scientific">Bacteroides xylanisolvens</name>
    <dbReference type="NCBI Taxonomy" id="371601"/>
    <lineage>
        <taxon>Bacteria</taxon>
        <taxon>Pseudomonadati</taxon>
        <taxon>Bacteroidota</taxon>
        <taxon>Bacteroidia</taxon>
        <taxon>Bacteroidales</taxon>
        <taxon>Bacteroidaceae</taxon>
        <taxon>Bacteroides</taxon>
    </lineage>
</organism>
<dbReference type="PANTHER" id="PTHR43108">
    <property type="entry name" value="N-ACETYLGLUCOSAMINE-6-SULFATASE FAMILY MEMBER"/>
    <property type="match status" value="1"/>
</dbReference>
<dbReference type="Proteomes" id="UP000435059">
    <property type="component" value="Unassembled WGS sequence"/>
</dbReference>
<feature type="coiled-coil region" evidence="3">
    <location>
        <begin position="484"/>
        <end position="511"/>
    </location>
</feature>
<comment type="similarity">
    <text evidence="1">Belongs to the sulfatase family.</text>
</comment>
<keyword evidence="2" id="KW-0378">Hydrolase</keyword>
<dbReference type="Pfam" id="PF16347">
    <property type="entry name" value="SGSH_C"/>
    <property type="match status" value="1"/>
</dbReference>
<dbReference type="EMBL" id="JAIWWW010000016">
    <property type="protein sequence ID" value="MCA4523027.1"/>
    <property type="molecule type" value="Genomic_DNA"/>
</dbReference>
<accession>A0A414GP95</accession>